<organism evidence="1 2">
    <name type="scientific">Daedalea quercina L-15889</name>
    <dbReference type="NCBI Taxonomy" id="1314783"/>
    <lineage>
        <taxon>Eukaryota</taxon>
        <taxon>Fungi</taxon>
        <taxon>Dikarya</taxon>
        <taxon>Basidiomycota</taxon>
        <taxon>Agaricomycotina</taxon>
        <taxon>Agaricomycetes</taxon>
        <taxon>Polyporales</taxon>
        <taxon>Fomitopsis</taxon>
    </lineage>
</organism>
<proteinExistence type="predicted"/>
<dbReference type="AlphaFoldDB" id="A0A165SX59"/>
<name>A0A165SX59_9APHY</name>
<protein>
    <submittedName>
        <fullName evidence="1">Uncharacterized protein</fullName>
    </submittedName>
</protein>
<gene>
    <name evidence="1" type="ORF">DAEQUDRAFT_593020</name>
</gene>
<evidence type="ECO:0000313" key="1">
    <source>
        <dbReference type="EMBL" id="KZT72616.1"/>
    </source>
</evidence>
<reference evidence="1 2" key="1">
    <citation type="journal article" date="2016" name="Mol. Biol. Evol.">
        <title>Comparative Genomics of Early-Diverging Mushroom-Forming Fungi Provides Insights into the Origins of Lignocellulose Decay Capabilities.</title>
        <authorList>
            <person name="Nagy L.G."/>
            <person name="Riley R."/>
            <person name="Tritt A."/>
            <person name="Adam C."/>
            <person name="Daum C."/>
            <person name="Floudas D."/>
            <person name="Sun H."/>
            <person name="Yadav J.S."/>
            <person name="Pangilinan J."/>
            <person name="Larsson K.H."/>
            <person name="Matsuura K."/>
            <person name="Barry K."/>
            <person name="Labutti K."/>
            <person name="Kuo R."/>
            <person name="Ohm R.A."/>
            <person name="Bhattacharya S.S."/>
            <person name="Shirouzu T."/>
            <person name="Yoshinaga Y."/>
            <person name="Martin F.M."/>
            <person name="Grigoriev I.V."/>
            <person name="Hibbett D.S."/>
        </authorList>
    </citation>
    <scope>NUCLEOTIDE SEQUENCE [LARGE SCALE GENOMIC DNA]</scope>
    <source>
        <strain evidence="1 2">L-15889</strain>
    </source>
</reference>
<dbReference type="EMBL" id="KV429040">
    <property type="protein sequence ID" value="KZT72616.1"/>
    <property type="molecule type" value="Genomic_DNA"/>
</dbReference>
<accession>A0A165SX59</accession>
<dbReference type="Proteomes" id="UP000076727">
    <property type="component" value="Unassembled WGS sequence"/>
</dbReference>
<keyword evidence="2" id="KW-1185">Reference proteome</keyword>
<sequence length="191" mass="21137">MFVRPPDACASAPVVDCAARRTSISSSRAATRVRASPRNFSCDRCACARRKLCGTRLYGIWERLVSKGIAPSIPQNRAGRRVSCPEQGRNRTEHGERVSCWTCWHCTDVSVLRCEHVSSQDGSGAPGMVEVEETLHRRRTRRHDRLRCGFHVTEEVSANVTRVRHARSPQPHLLGGGGSVVVRSALLGRVI</sequence>
<evidence type="ECO:0000313" key="2">
    <source>
        <dbReference type="Proteomes" id="UP000076727"/>
    </source>
</evidence>